<dbReference type="PROSITE" id="PS50055">
    <property type="entry name" value="TYR_PHOSPHATASE_PTP"/>
    <property type="match status" value="1"/>
</dbReference>
<protein>
    <submittedName>
        <fullName evidence="7">Histidine kinase</fullName>
    </submittedName>
</protein>
<dbReference type="PANTHER" id="PTHR46106:SF4">
    <property type="entry name" value="IA-2 PROTEIN TYROSINE PHOSPHATASE, ISOFORM C"/>
    <property type="match status" value="1"/>
</dbReference>
<feature type="domain" description="Tyrosine-protein phosphatase" evidence="3">
    <location>
        <begin position="1"/>
        <end position="63"/>
    </location>
</feature>
<dbReference type="GO" id="GO:0030659">
    <property type="term" value="C:cytoplasmic vesicle membrane"/>
    <property type="evidence" value="ECO:0007669"/>
    <property type="project" value="UniProtKB-SubCell"/>
</dbReference>
<dbReference type="GO" id="GO:0051046">
    <property type="term" value="P:regulation of secretion"/>
    <property type="evidence" value="ECO:0007669"/>
    <property type="project" value="TreeGrafter"/>
</dbReference>
<feature type="domain" description="Tyrosine specific protein phosphatases" evidence="4">
    <location>
        <begin position="1"/>
        <end position="54"/>
    </location>
</feature>
<dbReference type="InterPro" id="IPR029021">
    <property type="entry name" value="Prot-tyrosine_phosphatase-like"/>
</dbReference>
<dbReference type="Gene3D" id="3.90.190.10">
    <property type="entry name" value="Protein tyrosine phosphatase superfamily"/>
    <property type="match status" value="1"/>
</dbReference>
<reference evidence="5 6" key="2">
    <citation type="submission" date="2018-11" db="EMBL/GenBank/DDBJ databases">
        <authorList>
            <consortium name="Pathogen Informatics"/>
        </authorList>
    </citation>
    <scope>NUCLEOTIDE SEQUENCE [LARGE SCALE GENOMIC DNA]</scope>
</reference>
<evidence type="ECO:0000313" key="6">
    <source>
        <dbReference type="Proteomes" id="UP000274504"/>
    </source>
</evidence>
<evidence type="ECO:0000313" key="5">
    <source>
        <dbReference type="EMBL" id="VDL57477.1"/>
    </source>
</evidence>
<name>A0A0R3SJP6_HYMDI</name>
<accession>A0A0R3SJP6</accession>
<dbReference type="GO" id="GO:0030141">
    <property type="term" value="C:secretory granule"/>
    <property type="evidence" value="ECO:0007669"/>
    <property type="project" value="InterPro"/>
</dbReference>
<dbReference type="PANTHER" id="PTHR46106">
    <property type="entry name" value="IA-2 PROTEIN TYROSINE PHOSPHATASE, ISOFORM C"/>
    <property type="match status" value="1"/>
</dbReference>
<organism evidence="7">
    <name type="scientific">Hymenolepis diminuta</name>
    <name type="common">Rat tapeworm</name>
    <dbReference type="NCBI Taxonomy" id="6216"/>
    <lineage>
        <taxon>Eukaryota</taxon>
        <taxon>Metazoa</taxon>
        <taxon>Spiralia</taxon>
        <taxon>Lophotrochozoa</taxon>
        <taxon>Platyhelminthes</taxon>
        <taxon>Cestoda</taxon>
        <taxon>Eucestoda</taxon>
        <taxon>Cyclophyllidea</taxon>
        <taxon>Hymenolepididae</taxon>
        <taxon>Hymenolepis</taxon>
    </lineage>
</organism>
<dbReference type="GO" id="GO:0004725">
    <property type="term" value="F:protein tyrosine phosphatase activity"/>
    <property type="evidence" value="ECO:0007669"/>
    <property type="project" value="InterPro"/>
</dbReference>
<reference evidence="7" key="1">
    <citation type="submission" date="2017-02" db="UniProtKB">
        <authorList>
            <consortium name="WormBaseParasite"/>
        </authorList>
    </citation>
    <scope>IDENTIFICATION</scope>
</reference>
<dbReference type="AlphaFoldDB" id="A0A0R3SJP6"/>
<dbReference type="PROSITE" id="PS50056">
    <property type="entry name" value="TYR_PHOSPHATASE_2"/>
    <property type="match status" value="1"/>
</dbReference>
<dbReference type="STRING" id="6216.A0A0R3SJP6"/>
<dbReference type="InterPro" id="IPR000242">
    <property type="entry name" value="PTP_cat"/>
</dbReference>
<evidence type="ECO:0000256" key="2">
    <source>
        <dbReference type="ARBA" id="ARBA00023329"/>
    </source>
</evidence>
<dbReference type="GO" id="GO:0045202">
    <property type="term" value="C:synapse"/>
    <property type="evidence" value="ECO:0007669"/>
    <property type="project" value="TreeGrafter"/>
</dbReference>
<dbReference type="InterPro" id="IPR000387">
    <property type="entry name" value="Tyr_Pase_dom"/>
</dbReference>
<dbReference type="Proteomes" id="UP000274504">
    <property type="component" value="Unassembled WGS sequence"/>
</dbReference>
<gene>
    <name evidence="5" type="ORF">HDID_LOCUS5159</name>
</gene>
<sequence>MRLRDGSSKTGTYLLLDLVLSRISKGVKELDVAASLEHLRDQRQGMIKTKGQFELVLAAIAEEVNMMLNSTTASNPTSVTAP</sequence>
<dbReference type="SUPFAM" id="SSF52799">
    <property type="entry name" value="(Phosphotyrosine protein) phosphatases II"/>
    <property type="match status" value="1"/>
</dbReference>
<comment type="subcellular location">
    <subcellularLocation>
        <location evidence="1">Cytoplasmic vesicle membrane</location>
        <topology evidence="1">Single-pass type I membrane protein</topology>
    </subcellularLocation>
</comment>
<keyword evidence="2" id="KW-0968">Cytoplasmic vesicle</keyword>
<dbReference type="EMBL" id="UYSG01002412">
    <property type="protein sequence ID" value="VDL57477.1"/>
    <property type="molecule type" value="Genomic_DNA"/>
</dbReference>
<dbReference type="WBParaSite" id="HDID_0000516101-mRNA-1">
    <property type="protein sequence ID" value="HDID_0000516101-mRNA-1"/>
    <property type="gene ID" value="HDID_0000516101"/>
</dbReference>
<dbReference type="Pfam" id="PF00102">
    <property type="entry name" value="Y_phosphatase"/>
    <property type="match status" value="1"/>
</dbReference>
<evidence type="ECO:0000256" key="1">
    <source>
        <dbReference type="ARBA" id="ARBA00004358"/>
    </source>
</evidence>
<evidence type="ECO:0000259" key="3">
    <source>
        <dbReference type="PROSITE" id="PS50055"/>
    </source>
</evidence>
<dbReference type="InterPro" id="IPR033522">
    <property type="entry name" value="IA-2/IA-2_beta"/>
</dbReference>
<evidence type="ECO:0000313" key="7">
    <source>
        <dbReference type="WBParaSite" id="HDID_0000516101-mRNA-1"/>
    </source>
</evidence>
<proteinExistence type="predicted"/>
<dbReference type="OrthoDB" id="9880441at2759"/>
<evidence type="ECO:0000259" key="4">
    <source>
        <dbReference type="PROSITE" id="PS50056"/>
    </source>
</evidence>